<gene>
    <name evidence="2" type="ORF">HETSPECPRED_009042</name>
</gene>
<keyword evidence="3" id="KW-1185">Reference proteome</keyword>
<proteinExistence type="predicted"/>
<evidence type="ECO:0000313" key="2">
    <source>
        <dbReference type="EMBL" id="CAF9933899.1"/>
    </source>
</evidence>
<comment type="caution">
    <text evidence="2">The sequence shown here is derived from an EMBL/GenBank/DDBJ whole genome shotgun (WGS) entry which is preliminary data.</text>
</comment>
<organism evidence="2 3">
    <name type="scientific">Heterodermia speciosa</name>
    <dbReference type="NCBI Taxonomy" id="116794"/>
    <lineage>
        <taxon>Eukaryota</taxon>
        <taxon>Fungi</taxon>
        <taxon>Dikarya</taxon>
        <taxon>Ascomycota</taxon>
        <taxon>Pezizomycotina</taxon>
        <taxon>Lecanoromycetes</taxon>
        <taxon>OSLEUM clade</taxon>
        <taxon>Lecanoromycetidae</taxon>
        <taxon>Caliciales</taxon>
        <taxon>Physciaceae</taxon>
        <taxon>Heterodermia</taxon>
    </lineage>
</organism>
<name>A0A8H3G327_9LECA</name>
<accession>A0A8H3G327</accession>
<sequence length="152" mass="16512">MPFEGAEKIKHAYIQSFGYILPDPGSLMAEVGFTDQFVVEGAKYTTNKTEIGLRCRDVAQTRAKKGSDFEGRDKTPPLGHPATTYFQGTGDSFELSSKSLTRTSTDEGMQHSRGGRFADFLDEGGGKVINLQSKLLVEWVTDEVKAGGLANA</sequence>
<feature type="region of interest" description="Disordered" evidence="1">
    <location>
        <begin position="62"/>
        <end position="86"/>
    </location>
</feature>
<dbReference type="AlphaFoldDB" id="A0A8H3G327"/>
<evidence type="ECO:0000256" key="1">
    <source>
        <dbReference type="SAM" id="MobiDB-lite"/>
    </source>
</evidence>
<feature type="compositionally biased region" description="Basic and acidic residues" evidence="1">
    <location>
        <begin position="62"/>
        <end position="75"/>
    </location>
</feature>
<protein>
    <submittedName>
        <fullName evidence="2">Uncharacterized protein</fullName>
    </submittedName>
</protein>
<reference evidence="2" key="1">
    <citation type="submission" date="2021-03" db="EMBL/GenBank/DDBJ databases">
        <authorList>
            <person name="Tagirdzhanova G."/>
        </authorList>
    </citation>
    <scope>NUCLEOTIDE SEQUENCE</scope>
</reference>
<dbReference type="EMBL" id="CAJPDS010000071">
    <property type="protein sequence ID" value="CAF9933899.1"/>
    <property type="molecule type" value="Genomic_DNA"/>
</dbReference>
<evidence type="ECO:0000313" key="3">
    <source>
        <dbReference type="Proteomes" id="UP000664521"/>
    </source>
</evidence>
<dbReference type="Proteomes" id="UP000664521">
    <property type="component" value="Unassembled WGS sequence"/>
</dbReference>